<dbReference type="InterPro" id="IPR046496">
    <property type="entry name" value="DUF6589"/>
</dbReference>
<keyword evidence="4" id="KW-1185">Reference proteome</keyword>
<feature type="domain" description="DUF6589" evidence="2">
    <location>
        <begin position="358"/>
        <end position="659"/>
    </location>
</feature>
<dbReference type="Proteomes" id="UP000324748">
    <property type="component" value="Unassembled WGS sequence"/>
</dbReference>
<evidence type="ECO:0000313" key="4">
    <source>
        <dbReference type="Proteomes" id="UP000324748"/>
    </source>
</evidence>
<dbReference type="EMBL" id="VSWC01000028">
    <property type="protein sequence ID" value="KAA1108354.1"/>
    <property type="molecule type" value="Genomic_DNA"/>
</dbReference>
<feature type="compositionally biased region" description="Acidic residues" evidence="1">
    <location>
        <begin position="164"/>
        <end position="174"/>
    </location>
</feature>
<comment type="caution">
    <text evidence="3">The sequence shown here is derived from an EMBL/GenBank/DDBJ whole genome shotgun (WGS) entry which is preliminary data.</text>
</comment>
<evidence type="ECO:0000256" key="1">
    <source>
        <dbReference type="SAM" id="MobiDB-lite"/>
    </source>
</evidence>
<name>A0A5B0Q5W7_PUCGR</name>
<proteinExistence type="predicted"/>
<protein>
    <recommendedName>
        <fullName evidence="2">DUF6589 domain-containing protein</fullName>
    </recommendedName>
</protein>
<dbReference type="Pfam" id="PF20231">
    <property type="entry name" value="DUF6589"/>
    <property type="match status" value="1"/>
</dbReference>
<evidence type="ECO:0000259" key="2">
    <source>
        <dbReference type="Pfam" id="PF20231"/>
    </source>
</evidence>
<dbReference type="OrthoDB" id="2499224at2759"/>
<dbReference type="AlphaFoldDB" id="A0A5B0Q5W7"/>
<reference evidence="3 4" key="1">
    <citation type="submission" date="2019-05" db="EMBL/GenBank/DDBJ databases">
        <title>Emergence of the Ug99 lineage of the wheat stem rust pathogen through somatic hybridization.</title>
        <authorList>
            <person name="Li F."/>
            <person name="Upadhyaya N.M."/>
            <person name="Sperschneider J."/>
            <person name="Matny O."/>
            <person name="Nguyen-Phuc H."/>
            <person name="Mago R."/>
            <person name="Raley C."/>
            <person name="Miller M.E."/>
            <person name="Silverstein K.A.T."/>
            <person name="Henningsen E."/>
            <person name="Hirsch C.D."/>
            <person name="Visser B."/>
            <person name="Pretorius Z.A."/>
            <person name="Steffenson B.J."/>
            <person name="Schwessinger B."/>
            <person name="Dodds P.N."/>
            <person name="Figueroa M."/>
        </authorList>
    </citation>
    <scope>NUCLEOTIDE SEQUENCE [LARGE SCALE GENOMIC DNA]</scope>
    <source>
        <strain evidence="3">21-0</strain>
    </source>
</reference>
<organism evidence="3 4">
    <name type="scientific">Puccinia graminis f. sp. tritici</name>
    <dbReference type="NCBI Taxonomy" id="56615"/>
    <lineage>
        <taxon>Eukaryota</taxon>
        <taxon>Fungi</taxon>
        <taxon>Dikarya</taxon>
        <taxon>Basidiomycota</taxon>
        <taxon>Pucciniomycotina</taxon>
        <taxon>Pucciniomycetes</taxon>
        <taxon>Pucciniales</taxon>
        <taxon>Pucciniaceae</taxon>
        <taxon>Puccinia</taxon>
    </lineage>
</organism>
<sequence length="661" mass="74007">MVRHTTTARFQRTNRTEMSKLKEICNVIARMNHTPKTFLTSFLTNENGIIAFQRRYWRTKRGWKSTLKLLEAIQGFICKKKDGKARWEQFILDEAVRIVEHQKPPSGAYPNGAYHNTRTITEKLFAPDSKKRRDNELVTDHMPFLFGLIYSKLAGKPGATIDLDSCDDEPEDGKDPDPVPAADLDGNGAYTFDGLDSNIPFDCNHRAYMVAKTVCSMVAFVKNRRNNGHQLANSLTFLACGVTDRVNVFLNYIGLSSSRKTAHHALNNLSRQARLRIAVKISKSIAPTLGSYICFDNLDFEQRIHTKSVGHSSHMFHGTWGYVHHPSPEILESVPPSDLTLESYWQAMSKASTFNVHSKMLLPTPKEEVQWEFVIKSQITSALLEHLATPSDSFVSINTSPPALEPISSQIPDITMLKLMIASDNSAQGAGEVFNAIVDQSNITMSDFASRVQVIDADLATCTNVTTLRSQRAPSRHKEESLMNVVTILGGAHTLWNVAQAIYSKHIGDTSDSRESGACRFLDGLGIPSKNMLDKKDFTGMIKNIEKIHKASLVHCLMVVMGIEEKHLTEELPAISSTRIKHFVDETYERFFSAQAKHDAKLRTSPKLSNLILRLCDFSSIVEGNLAMKAGDIGRIMNVWKRWAVIAQGIKKLTQYSIQLP</sequence>
<accession>A0A5B0Q5W7</accession>
<evidence type="ECO:0000313" key="3">
    <source>
        <dbReference type="EMBL" id="KAA1108354.1"/>
    </source>
</evidence>
<gene>
    <name evidence="3" type="ORF">PGT21_009483</name>
</gene>
<feature type="region of interest" description="Disordered" evidence="1">
    <location>
        <begin position="161"/>
        <end position="183"/>
    </location>
</feature>